<gene>
    <name evidence="4" type="primary">fliE</name>
    <name evidence="6" type="ORF">CD33_17920</name>
</gene>
<protein>
    <recommendedName>
        <fullName evidence="4 5">Flagellar hook-basal body complex protein FliE</fullName>
    </recommendedName>
</protein>
<comment type="subcellular location">
    <subcellularLocation>
        <location evidence="1 4">Bacterial flagellum basal body</location>
    </subcellularLocation>
</comment>
<evidence type="ECO:0000256" key="5">
    <source>
        <dbReference type="NCBIfam" id="TIGR00205"/>
    </source>
</evidence>
<reference evidence="6 7" key="1">
    <citation type="submission" date="2014-02" db="EMBL/GenBank/DDBJ databases">
        <title>Draft genome sequence of Lysinibacillus sinduriensis JCM 15800.</title>
        <authorList>
            <person name="Zhang F."/>
            <person name="Wang G."/>
            <person name="Zhang L."/>
        </authorList>
    </citation>
    <scope>NUCLEOTIDE SEQUENCE [LARGE SCALE GENOMIC DNA]</scope>
    <source>
        <strain evidence="6 7">JCM 15800</strain>
    </source>
</reference>
<dbReference type="NCBIfam" id="TIGR00205">
    <property type="entry name" value="fliE"/>
    <property type="match status" value="1"/>
</dbReference>
<organism evidence="6 7">
    <name type="scientific">Ureibacillus sinduriensis BLB-1 = JCM 15800</name>
    <dbReference type="NCBI Taxonomy" id="1384057"/>
    <lineage>
        <taxon>Bacteria</taxon>
        <taxon>Bacillati</taxon>
        <taxon>Bacillota</taxon>
        <taxon>Bacilli</taxon>
        <taxon>Bacillales</taxon>
        <taxon>Caryophanaceae</taxon>
        <taxon>Ureibacillus</taxon>
    </lineage>
</organism>
<dbReference type="EMBL" id="JPVO01000055">
    <property type="protein sequence ID" value="KGR73889.1"/>
    <property type="molecule type" value="Genomic_DNA"/>
</dbReference>
<dbReference type="eggNOG" id="COG1677">
    <property type="taxonomic scope" value="Bacteria"/>
</dbReference>
<dbReference type="GO" id="GO:0009425">
    <property type="term" value="C:bacterial-type flagellum basal body"/>
    <property type="evidence" value="ECO:0007669"/>
    <property type="project" value="UniProtKB-SubCell"/>
</dbReference>
<evidence type="ECO:0000313" key="7">
    <source>
        <dbReference type="Proteomes" id="UP000030408"/>
    </source>
</evidence>
<dbReference type="HAMAP" id="MF_00724">
    <property type="entry name" value="FliE"/>
    <property type="match status" value="1"/>
</dbReference>
<dbReference type="PANTHER" id="PTHR34653:SF1">
    <property type="entry name" value="FLAGELLAR HOOK-BASAL BODY COMPLEX PROTEIN FLIE"/>
    <property type="match status" value="1"/>
</dbReference>
<dbReference type="PANTHER" id="PTHR34653">
    <property type="match status" value="1"/>
</dbReference>
<keyword evidence="3 4" id="KW-0975">Bacterial flagellum</keyword>
<dbReference type="GO" id="GO:0005198">
    <property type="term" value="F:structural molecule activity"/>
    <property type="evidence" value="ECO:0007669"/>
    <property type="project" value="UniProtKB-UniRule"/>
</dbReference>
<dbReference type="GO" id="GO:0003774">
    <property type="term" value="F:cytoskeletal motor activity"/>
    <property type="evidence" value="ECO:0007669"/>
    <property type="project" value="InterPro"/>
</dbReference>
<comment type="caution">
    <text evidence="6">The sequence shown here is derived from an EMBL/GenBank/DDBJ whole genome shotgun (WGS) entry which is preliminary data.</text>
</comment>
<name>A0A0A3HNE1_9BACL</name>
<keyword evidence="6" id="KW-0969">Cilium</keyword>
<sequence length="104" mass="11383">MAITPITLSVANTQTMDETNRLKVAATPFEAQQSFASTLKDAIASVNNQQIQSDAMTQKLINGEDVDLHEVMITAQKAGVTLNATLEVRNKAIEAYQEIMRMSI</sequence>
<proteinExistence type="inferred from homology"/>
<evidence type="ECO:0000256" key="4">
    <source>
        <dbReference type="HAMAP-Rule" id="MF_00724"/>
    </source>
</evidence>
<evidence type="ECO:0000256" key="2">
    <source>
        <dbReference type="ARBA" id="ARBA00009272"/>
    </source>
</evidence>
<dbReference type="InterPro" id="IPR001624">
    <property type="entry name" value="FliE"/>
</dbReference>
<evidence type="ECO:0000256" key="3">
    <source>
        <dbReference type="ARBA" id="ARBA00023143"/>
    </source>
</evidence>
<dbReference type="AlphaFoldDB" id="A0A0A3HNE1"/>
<dbReference type="Pfam" id="PF02049">
    <property type="entry name" value="FliE"/>
    <property type="match status" value="1"/>
</dbReference>
<dbReference type="PRINTS" id="PR01006">
    <property type="entry name" value="FLGHOOKFLIE"/>
</dbReference>
<comment type="similarity">
    <text evidence="2 4">Belongs to the FliE family.</text>
</comment>
<evidence type="ECO:0000256" key="1">
    <source>
        <dbReference type="ARBA" id="ARBA00004117"/>
    </source>
</evidence>
<dbReference type="STRING" id="1384057.CD33_17920"/>
<dbReference type="OrthoDB" id="9812413at2"/>
<dbReference type="Proteomes" id="UP000030408">
    <property type="component" value="Unassembled WGS sequence"/>
</dbReference>
<keyword evidence="7" id="KW-1185">Reference proteome</keyword>
<keyword evidence="6" id="KW-0282">Flagellum</keyword>
<keyword evidence="6" id="KW-0966">Cell projection</keyword>
<evidence type="ECO:0000313" key="6">
    <source>
        <dbReference type="EMBL" id="KGR73889.1"/>
    </source>
</evidence>
<accession>A0A0A3HNE1</accession>
<dbReference type="GO" id="GO:0071973">
    <property type="term" value="P:bacterial-type flagellum-dependent cell motility"/>
    <property type="evidence" value="ECO:0007669"/>
    <property type="project" value="InterPro"/>
</dbReference>